<dbReference type="PROSITE" id="PS50949">
    <property type="entry name" value="HTH_GNTR"/>
    <property type="match status" value="1"/>
</dbReference>
<dbReference type="InterPro" id="IPR036388">
    <property type="entry name" value="WH-like_DNA-bd_sf"/>
</dbReference>
<protein>
    <submittedName>
        <fullName evidence="5">GntR family transcriptional regulator</fullName>
    </submittedName>
</protein>
<dbReference type="GO" id="GO:0003700">
    <property type="term" value="F:DNA-binding transcription factor activity"/>
    <property type="evidence" value="ECO:0007669"/>
    <property type="project" value="InterPro"/>
</dbReference>
<feature type="domain" description="HTH gntR-type" evidence="4">
    <location>
        <begin position="8"/>
        <end position="75"/>
    </location>
</feature>
<comment type="caution">
    <text evidence="5">The sequence shown here is derived from an EMBL/GenBank/DDBJ whole genome shotgun (WGS) entry which is preliminary data.</text>
</comment>
<dbReference type="SMART" id="SM00345">
    <property type="entry name" value="HTH_GNTR"/>
    <property type="match status" value="1"/>
</dbReference>
<keyword evidence="2" id="KW-0238">DNA-binding</keyword>
<evidence type="ECO:0000256" key="2">
    <source>
        <dbReference type="ARBA" id="ARBA00023125"/>
    </source>
</evidence>
<reference evidence="5" key="2">
    <citation type="submission" date="2023-01" db="EMBL/GenBank/DDBJ databases">
        <authorList>
            <person name="Sun Q."/>
            <person name="Evtushenko L."/>
        </authorList>
    </citation>
    <scope>NUCLEOTIDE SEQUENCE</scope>
    <source>
        <strain evidence="5">VKM Ac-1958</strain>
    </source>
</reference>
<dbReference type="RefSeq" id="WP_204938177.1">
    <property type="nucleotide sequence ID" value="NZ_BAAAUM010000001.1"/>
</dbReference>
<dbReference type="SUPFAM" id="SSF46785">
    <property type="entry name" value="Winged helix' DNA-binding domain"/>
    <property type="match status" value="1"/>
</dbReference>
<dbReference type="AlphaFoldDB" id="A0A9W6M7R6"/>
<dbReference type="GO" id="GO:0003677">
    <property type="term" value="F:DNA binding"/>
    <property type="evidence" value="ECO:0007669"/>
    <property type="project" value="UniProtKB-KW"/>
</dbReference>
<sequence length="215" mass="22923">MPKALGVVSIVDAVIVDLRRRVLTGELGAGAALTEAEVAETYDIARTTAKAAIESLVSERLLVRKAHKTARVVTLSAEDVRDIYRSRLLIESPVLRQLAVTGDVPAAARAAQDELVALADAAPRELVEPDMRFHRALVDAFASERISRAYAALASEVMLCMSHVQGAALLPNDLIIREHGEILDHLAAGNGEAAAAALSQHLERAAERLAALVES</sequence>
<dbReference type="PANTHER" id="PTHR43537:SF5">
    <property type="entry name" value="UXU OPERON TRANSCRIPTIONAL REGULATOR"/>
    <property type="match status" value="1"/>
</dbReference>
<dbReference type="InterPro" id="IPR008920">
    <property type="entry name" value="TF_FadR/GntR_C"/>
</dbReference>
<evidence type="ECO:0000256" key="3">
    <source>
        <dbReference type="ARBA" id="ARBA00023163"/>
    </source>
</evidence>
<dbReference type="InterPro" id="IPR011711">
    <property type="entry name" value="GntR_C"/>
</dbReference>
<dbReference type="Proteomes" id="UP001142325">
    <property type="component" value="Unassembled WGS sequence"/>
</dbReference>
<organism evidence="5 6">
    <name type="scientific">Microbacterium keratanolyticum</name>
    <dbReference type="NCBI Taxonomy" id="67574"/>
    <lineage>
        <taxon>Bacteria</taxon>
        <taxon>Bacillati</taxon>
        <taxon>Actinomycetota</taxon>
        <taxon>Actinomycetes</taxon>
        <taxon>Micrococcales</taxon>
        <taxon>Microbacteriaceae</taxon>
        <taxon>Microbacterium</taxon>
    </lineage>
</organism>
<dbReference type="PANTHER" id="PTHR43537">
    <property type="entry name" value="TRANSCRIPTIONAL REGULATOR, GNTR FAMILY"/>
    <property type="match status" value="1"/>
</dbReference>
<proteinExistence type="predicted"/>
<keyword evidence="6" id="KW-1185">Reference proteome</keyword>
<dbReference type="Gene3D" id="1.20.120.530">
    <property type="entry name" value="GntR ligand-binding domain-like"/>
    <property type="match status" value="1"/>
</dbReference>
<evidence type="ECO:0000313" key="5">
    <source>
        <dbReference type="EMBL" id="GLK00456.1"/>
    </source>
</evidence>
<dbReference type="Pfam" id="PF07729">
    <property type="entry name" value="FCD"/>
    <property type="match status" value="1"/>
</dbReference>
<dbReference type="SUPFAM" id="SSF48008">
    <property type="entry name" value="GntR ligand-binding domain-like"/>
    <property type="match status" value="1"/>
</dbReference>
<dbReference type="EMBL" id="BSET01000001">
    <property type="protein sequence ID" value="GLK00456.1"/>
    <property type="molecule type" value="Genomic_DNA"/>
</dbReference>
<dbReference type="InterPro" id="IPR000524">
    <property type="entry name" value="Tscrpt_reg_HTH_GntR"/>
</dbReference>
<evidence type="ECO:0000256" key="1">
    <source>
        <dbReference type="ARBA" id="ARBA00023015"/>
    </source>
</evidence>
<dbReference type="Pfam" id="PF00392">
    <property type="entry name" value="GntR"/>
    <property type="match status" value="1"/>
</dbReference>
<evidence type="ECO:0000259" key="4">
    <source>
        <dbReference type="PROSITE" id="PS50949"/>
    </source>
</evidence>
<name>A0A9W6M7R6_9MICO</name>
<dbReference type="SMART" id="SM00895">
    <property type="entry name" value="FCD"/>
    <property type="match status" value="1"/>
</dbReference>
<keyword evidence="1" id="KW-0805">Transcription regulation</keyword>
<gene>
    <name evidence="5" type="ORF">GCM10017596_01710</name>
</gene>
<accession>A0A9W6M7R6</accession>
<dbReference type="Gene3D" id="1.10.10.10">
    <property type="entry name" value="Winged helix-like DNA-binding domain superfamily/Winged helix DNA-binding domain"/>
    <property type="match status" value="1"/>
</dbReference>
<reference evidence="5" key="1">
    <citation type="journal article" date="2014" name="Int. J. Syst. Evol. Microbiol.">
        <title>Complete genome sequence of Corynebacterium casei LMG S-19264T (=DSM 44701T), isolated from a smear-ripened cheese.</title>
        <authorList>
            <consortium name="US DOE Joint Genome Institute (JGI-PGF)"/>
            <person name="Walter F."/>
            <person name="Albersmeier A."/>
            <person name="Kalinowski J."/>
            <person name="Ruckert C."/>
        </authorList>
    </citation>
    <scope>NUCLEOTIDE SEQUENCE</scope>
    <source>
        <strain evidence="5">VKM Ac-1958</strain>
    </source>
</reference>
<keyword evidence="3" id="KW-0804">Transcription</keyword>
<evidence type="ECO:0000313" key="6">
    <source>
        <dbReference type="Proteomes" id="UP001142325"/>
    </source>
</evidence>
<dbReference type="InterPro" id="IPR036390">
    <property type="entry name" value="WH_DNA-bd_sf"/>
</dbReference>